<accession>A0AAN5T0C4</accession>
<protein>
    <submittedName>
        <fullName evidence="2">BRCT domain-containing protein</fullName>
    </submittedName>
</protein>
<reference evidence="2" key="2">
    <citation type="submission" date="2019-10" db="EMBL/GenBank/DDBJ databases">
        <authorList>
            <consortium name="NCBI Pathogen Detection Project"/>
        </authorList>
    </citation>
    <scope>NUCLEOTIDE SEQUENCE</scope>
    <source>
        <strain evidence="2">AZ00058701</strain>
    </source>
</reference>
<evidence type="ECO:0000256" key="1">
    <source>
        <dbReference type="SAM" id="MobiDB-lite"/>
    </source>
</evidence>
<sequence length="121" mass="14099">MVRFHLPAQKPYHTLDALEFSEKTFHLLGNFRSCKTKKEFGERIENLGGKIRGEGQTKNLNFKNTDYFVVGDNHYKEGQNGNKISRVDSYNSRHAPQEQIPKISESHCNELMEKYLQLKPK</sequence>
<comment type="caution">
    <text evidence="2">The sequence shown here is derived from an EMBL/GenBank/DDBJ whole genome shotgun (WGS) entry which is preliminary data.</text>
</comment>
<organism evidence="2 3">
    <name type="scientific">Legionella pneumophila</name>
    <dbReference type="NCBI Taxonomy" id="446"/>
    <lineage>
        <taxon>Bacteria</taxon>
        <taxon>Pseudomonadati</taxon>
        <taxon>Pseudomonadota</taxon>
        <taxon>Gammaproteobacteria</taxon>
        <taxon>Legionellales</taxon>
        <taxon>Legionellaceae</taxon>
        <taxon>Legionella</taxon>
    </lineage>
</organism>
<dbReference type="RefSeq" id="WP_010948069.1">
    <property type="nucleotide sequence ID" value="NZ_CCZO01000021.1"/>
</dbReference>
<gene>
    <name evidence="2" type="ORF">JBJ86_05825</name>
</gene>
<evidence type="ECO:0000313" key="2">
    <source>
        <dbReference type="EMBL" id="HAU1879774.1"/>
    </source>
</evidence>
<reference evidence="2" key="1">
    <citation type="journal article" date="2018" name="Genome Biol.">
        <title>SKESA: strategic k-mer extension for scrupulous assemblies.</title>
        <authorList>
            <person name="Souvorov A."/>
            <person name="Agarwala R."/>
            <person name="Lipman D.J."/>
        </authorList>
    </citation>
    <scope>NUCLEOTIDE SEQUENCE</scope>
    <source>
        <strain evidence="2">AZ00058701</strain>
    </source>
</reference>
<feature type="compositionally biased region" description="Polar residues" evidence="1">
    <location>
        <begin position="79"/>
        <end position="94"/>
    </location>
</feature>
<dbReference type="GeneID" id="57036357"/>
<proteinExistence type="predicted"/>
<dbReference type="Gene3D" id="3.40.50.10190">
    <property type="entry name" value="BRCT domain"/>
    <property type="match status" value="1"/>
</dbReference>
<feature type="region of interest" description="Disordered" evidence="1">
    <location>
        <begin position="79"/>
        <end position="102"/>
    </location>
</feature>
<dbReference type="AlphaFoldDB" id="A0AAN5T0C4"/>
<name>A0AAN5T0C4_LEGPN</name>
<dbReference type="InterPro" id="IPR036420">
    <property type="entry name" value="BRCT_dom_sf"/>
</dbReference>
<dbReference type="EMBL" id="DACWHX010000006">
    <property type="protein sequence ID" value="HAU1879774.1"/>
    <property type="molecule type" value="Genomic_DNA"/>
</dbReference>
<evidence type="ECO:0000313" key="3">
    <source>
        <dbReference type="Proteomes" id="UP000866496"/>
    </source>
</evidence>
<dbReference type="Proteomes" id="UP000866496">
    <property type="component" value="Unassembled WGS sequence"/>
</dbReference>